<evidence type="ECO:0000256" key="1">
    <source>
        <dbReference type="SAM" id="MobiDB-lite"/>
    </source>
</evidence>
<feature type="compositionally biased region" description="Acidic residues" evidence="1">
    <location>
        <begin position="123"/>
        <end position="132"/>
    </location>
</feature>
<keyword evidence="4" id="KW-1185">Reference proteome</keyword>
<protein>
    <recommendedName>
        <fullName evidence="2">Intermembrane lipid transfer protein VPS13-like C-terminal domain-containing protein</fullName>
    </recommendedName>
</protein>
<feature type="non-terminal residue" evidence="3">
    <location>
        <position position="523"/>
    </location>
</feature>
<dbReference type="InterPro" id="IPR026847">
    <property type="entry name" value="VPS13"/>
</dbReference>
<dbReference type="PANTHER" id="PTHR16166">
    <property type="entry name" value="VACUOLAR PROTEIN SORTING-ASSOCIATED PROTEIN VPS13"/>
    <property type="match status" value="1"/>
</dbReference>
<name>A0ABQ9FEG3_TEGGR</name>
<dbReference type="PANTHER" id="PTHR16166:SF146">
    <property type="entry name" value="VACUOLAR PROTEIN SORTING-ASSOCIATED PROTEIN 13A-LIKE ISOFORM X1"/>
    <property type="match status" value="1"/>
</dbReference>
<evidence type="ECO:0000313" key="4">
    <source>
        <dbReference type="Proteomes" id="UP001217089"/>
    </source>
</evidence>
<accession>A0ABQ9FEG3</accession>
<organism evidence="3 4">
    <name type="scientific">Tegillarca granosa</name>
    <name type="common">Malaysian cockle</name>
    <name type="synonym">Anadara granosa</name>
    <dbReference type="NCBI Taxonomy" id="220873"/>
    <lineage>
        <taxon>Eukaryota</taxon>
        <taxon>Metazoa</taxon>
        <taxon>Spiralia</taxon>
        <taxon>Lophotrochozoa</taxon>
        <taxon>Mollusca</taxon>
        <taxon>Bivalvia</taxon>
        <taxon>Autobranchia</taxon>
        <taxon>Pteriomorphia</taxon>
        <taxon>Arcoida</taxon>
        <taxon>Arcoidea</taxon>
        <taxon>Arcidae</taxon>
        <taxon>Tegillarca</taxon>
    </lineage>
</organism>
<dbReference type="Pfam" id="PF25037">
    <property type="entry name" value="VPS13_C"/>
    <property type="match status" value="1"/>
</dbReference>
<reference evidence="3 4" key="1">
    <citation type="submission" date="2022-12" db="EMBL/GenBank/DDBJ databases">
        <title>Chromosome-level genome of Tegillarca granosa.</title>
        <authorList>
            <person name="Kim J."/>
        </authorList>
    </citation>
    <scope>NUCLEOTIDE SEQUENCE [LARGE SCALE GENOMIC DNA]</scope>
    <source>
        <strain evidence="3">Teg-2019</strain>
        <tissue evidence="3">Adductor muscle</tissue>
    </source>
</reference>
<comment type="caution">
    <text evidence="3">The sequence shown here is derived from an EMBL/GenBank/DDBJ whole genome shotgun (WGS) entry which is preliminary data.</text>
</comment>
<feature type="domain" description="Intermembrane lipid transfer protein VPS13-like C-terminal" evidence="2">
    <location>
        <begin position="410"/>
        <end position="485"/>
    </location>
</feature>
<evidence type="ECO:0000259" key="2">
    <source>
        <dbReference type="Pfam" id="PF25037"/>
    </source>
</evidence>
<gene>
    <name evidence="3" type="ORF">KUTeg_007824</name>
</gene>
<sequence length="523" mass="59752">TAITVEVIGGLQTPRQITFKQYDVGDAPVRIENLCDDVFIVIHQKDQHQKTLLAGNQSILYTWDDPTGTRKLMWNVCGGTNKDMEMDITKDCYNLKQLSVQFVQASGTYNYKEKSNGNRPDSSPEDDSDAVDTAEGTPKHCTKLKTKSYGMTIYWVSLLQENQRVVIFTDKQNVAKATRMFNEGEYADYLVLLSLDNIYISVINSLYEEVALVTISSMPALWEIEVKGKWKVLEDVDFIKMQMTKPYMGELRRVAPPDNQLNDAYFQTVLNPSAIPMYLVKKKGPKPFIEFGMIRRTVPEYNLQLIVQECCINIDWGFVETVSDVFHDWLSSGEKQDQSSVYLCCLFPAEFEFYYGLSGIVLDPIQGATDEGVEGFFKGIGKGILGLLTQPIGGVLDMISLAFDGVRRDLQPYSDYKSRGNNILSRLKDGRFIDTDVFIDFAPLSQKDKSEIIIITNRRIMYLEKNRVFSGYDIEWETNSASMFSSNSMDIESNDKEILNWLYSRIQHVLRHQIFLHNVENKI</sequence>
<feature type="non-terminal residue" evidence="3">
    <location>
        <position position="1"/>
    </location>
</feature>
<dbReference type="EMBL" id="JARBDR010000337">
    <property type="protein sequence ID" value="KAJ8315674.1"/>
    <property type="molecule type" value="Genomic_DNA"/>
</dbReference>
<feature type="region of interest" description="Disordered" evidence="1">
    <location>
        <begin position="111"/>
        <end position="137"/>
    </location>
</feature>
<evidence type="ECO:0000313" key="3">
    <source>
        <dbReference type="EMBL" id="KAJ8315674.1"/>
    </source>
</evidence>
<dbReference type="InterPro" id="IPR056748">
    <property type="entry name" value="VPS13-like_C"/>
</dbReference>
<proteinExistence type="predicted"/>
<dbReference type="Proteomes" id="UP001217089">
    <property type="component" value="Unassembled WGS sequence"/>
</dbReference>